<dbReference type="Pfam" id="PF02518">
    <property type="entry name" value="HATPase_c"/>
    <property type="match status" value="1"/>
</dbReference>
<sequence length="478" mass="54122">MSEGAELVNSEERFRSLFEHNLDVILFQDREGVIWDVNEAFLTLLNRPKEEVVGRPVSAFLPLALVPVFHEKLQQAFAGTRVQFDVAVQFEGAEPRVLNISKVPLWVAGAVEGVHMVGRDITDLTASHQLIEQQAQKLNTIFESITDALFLIDWNWHFVHLNHEVERLLHVERAQLLGKNIWDVFPEEVNGAFYQQYYQAMNTGKAVHFEAYYAAQQLWLEVKAFPSEEGLSVYFSDITRRIEAQASQEKLTQDLYRHNQDLQQFTYLVSHNLRAPLTNALGLARLLQAEDAAQQETLTYLETSLEQLDVVLQDMNTILSVRDKQDVAAPESLLLTDVLGQVLHSLQELVQQAGASVVLDLPSDLRVHGNRAYLYSIFYNLLTNALKYRSPTRPLRIAIKATRQPEGEMCLSFEDNGSGFDRAKAGPEVFKLYKRFHEAGSGRGVGLYLIKTHLEAMGGRIEVQSQVGAGTQFILYLP</sequence>
<dbReference type="Pfam" id="PF00512">
    <property type="entry name" value="HisKA"/>
    <property type="match status" value="1"/>
</dbReference>
<dbReference type="InterPro" id="IPR005467">
    <property type="entry name" value="His_kinase_dom"/>
</dbReference>
<protein>
    <recommendedName>
        <fullName evidence="2">histidine kinase</fullName>
        <ecNumber evidence="2">2.7.13.3</ecNumber>
    </recommendedName>
</protein>
<dbReference type="InterPro" id="IPR052162">
    <property type="entry name" value="Sensor_kinase/Photoreceptor"/>
</dbReference>
<dbReference type="InterPro" id="IPR035965">
    <property type="entry name" value="PAS-like_dom_sf"/>
</dbReference>
<dbReference type="PROSITE" id="PS50112">
    <property type="entry name" value="PAS"/>
    <property type="match status" value="2"/>
</dbReference>
<reference evidence="8 9" key="1">
    <citation type="submission" date="2017-01" db="EMBL/GenBank/DDBJ databases">
        <title>A new Hymenobacter.</title>
        <authorList>
            <person name="Liang Y."/>
            <person name="Feng F."/>
        </authorList>
    </citation>
    <scope>NUCLEOTIDE SEQUENCE [LARGE SCALE GENOMIC DNA]</scope>
    <source>
        <strain evidence="8">MIMBbqt21</strain>
    </source>
</reference>
<keyword evidence="4" id="KW-0808">Transferase</keyword>
<proteinExistence type="predicted"/>
<keyword evidence="3" id="KW-0597">Phosphoprotein</keyword>
<name>A0A243WH42_9BACT</name>
<dbReference type="GO" id="GO:0000155">
    <property type="term" value="F:phosphorelay sensor kinase activity"/>
    <property type="evidence" value="ECO:0007669"/>
    <property type="project" value="InterPro"/>
</dbReference>
<dbReference type="EC" id="2.7.13.3" evidence="2"/>
<dbReference type="Pfam" id="PF08448">
    <property type="entry name" value="PAS_4"/>
    <property type="match status" value="2"/>
</dbReference>
<evidence type="ECO:0000256" key="1">
    <source>
        <dbReference type="ARBA" id="ARBA00000085"/>
    </source>
</evidence>
<dbReference type="SUPFAM" id="SSF55874">
    <property type="entry name" value="ATPase domain of HSP90 chaperone/DNA topoisomerase II/histidine kinase"/>
    <property type="match status" value="1"/>
</dbReference>
<dbReference type="CDD" id="cd00130">
    <property type="entry name" value="PAS"/>
    <property type="match status" value="2"/>
</dbReference>
<feature type="domain" description="PAS" evidence="7">
    <location>
        <begin position="134"/>
        <end position="204"/>
    </location>
</feature>
<evidence type="ECO:0000256" key="2">
    <source>
        <dbReference type="ARBA" id="ARBA00012438"/>
    </source>
</evidence>
<dbReference type="PRINTS" id="PR00344">
    <property type="entry name" value="BCTRLSENSOR"/>
</dbReference>
<evidence type="ECO:0000256" key="4">
    <source>
        <dbReference type="ARBA" id="ARBA00022679"/>
    </source>
</evidence>
<dbReference type="Gene3D" id="3.30.565.10">
    <property type="entry name" value="Histidine kinase-like ATPase, C-terminal domain"/>
    <property type="match status" value="1"/>
</dbReference>
<evidence type="ECO:0000313" key="8">
    <source>
        <dbReference type="EMBL" id="OUJ75137.1"/>
    </source>
</evidence>
<dbReference type="SMART" id="SM00091">
    <property type="entry name" value="PAS"/>
    <property type="match status" value="2"/>
</dbReference>
<evidence type="ECO:0000256" key="3">
    <source>
        <dbReference type="ARBA" id="ARBA00022553"/>
    </source>
</evidence>
<evidence type="ECO:0000256" key="5">
    <source>
        <dbReference type="ARBA" id="ARBA00022777"/>
    </source>
</evidence>
<dbReference type="PANTHER" id="PTHR43304:SF1">
    <property type="entry name" value="PAC DOMAIN-CONTAINING PROTEIN"/>
    <property type="match status" value="1"/>
</dbReference>
<dbReference type="InterPro" id="IPR003661">
    <property type="entry name" value="HisK_dim/P_dom"/>
</dbReference>
<dbReference type="SMART" id="SM00387">
    <property type="entry name" value="HATPase_c"/>
    <property type="match status" value="1"/>
</dbReference>
<dbReference type="PANTHER" id="PTHR43304">
    <property type="entry name" value="PHYTOCHROME-LIKE PROTEIN CPH1"/>
    <property type="match status" value="1"/>
</dbReference>
<dbReference type="InterPro" id="IPR004358">
    <property type="entry name" value="Sig_transdc_His_kin-like_C"/>
</dbReference>
<dbReference type="OrthoDB" id="9766459at2"/>
<dbReference type="RefSeq" id="WP_086592683.1">
    <property type="nucleotide sequence ID" value="NZ_MTSE01000002.1"/>
</dbReference>
<dbReference type="SUPFAM" id="SSF55785">
    <property type="entry name" value="PYP-like sensor domain (PAS domain)"/>
    <property type="match status" value="2"/>
</dbReference>
<evidence type="ECO:0000259" key="6">
    <source>
        <dbReference type="PROSITE" id="PS50109"/>
    </source>
</evidence>
<dbReference type="CDD" id="cd00082">
    <property type="entry name" value="HisKA"/>
    <property type="match status" value="1"/>
</dbReference>
<dbReference type="PROSITE" id="PS50109">
    <property type="entry name" value="HIS_KIN"/>
    <property type="match status" value="1"/>
</dbReference>
<keyword evidence="9" id="KW-1185">Reference proteome</keyword>
<accession>A0A243WH42</accession>
<dbReference type="Gene3D" id="3.30.450.20">
    <property type="entry name" value="PAS domain"/>
    <property type="match status" value="2"/>
</dbReference>
<evidence type="ECO:0000313" key="9">
    <source>
        <dbReference type="Proteomes" id="UP000194873"/>
    </source>
</evidence>
<evidence type="ECO:0000259" key="7">
    <source>
        <dbReference type="PROSITE" id="PS50112"/>
    </source>
</evidence>
<dbReference type="EMBL" id="MTSE01000002">
    <property type="protein sequence ID" value="OUJ75137.1"/>
    <property type="molecule type" value="Genomic_DNA"/>
</dbReference>
<dbReference type="InterPro" id="IPR013656">
    <property type="entry name" value="PAS_4"/>
</dbReference>
<feature type="domain" description="PAS" evidence="7">
    <location>
        <begin position="10"/>
        <end position="72"/>
    </location>
</feature>
<comment type="catalytic activity">
    <reaction evidence="1">
        <text>ATP + protein L-histidine = ADP + protein N-phospho-L-histidine.</text>
        <dbReference type="EC" id="2.7.13.3"/>
    </reaction>
</comment>
<comment type="caution">
    <text evidence="8">The sequence shown here is derived from an EMBL/GenBank/DDBJ whole genome shotgun (WGS) entry which is preliminary data.</text>
</comment>
<dbReference type="InterPro" id="IPR036890">
    <property type="entry name" value="HATPase_C_sf"/>
</dbReference>
<dbReference type="SUPFAM" id="SSF47384">
    <property type="entry name" value="Homodimeric domain of signal transducing histidine kinase"/>
    <property type="match status" value="1"/>
</dbReference>
<gene>
    <name evidence="8" type="ORF">BXP70_03680</name>
</gene>
<dbReference type="InterPro" id="IPR000014">
    <property type="entry name" value="PAS"/>
</dbReference>
<keyword evidence="5" id="KW-0418">Kinase</keyword>
<dbReference type="Proteomes" id="UP000194873">
    <property type="component" value="Unassembled WGS sequence"/>
</dbReference>
<feature type="domain" description="Histidine kinase" evidence="6">
    <location>
        <begin position="268"/>
        <end position="478"/>
    </location>
</feature>
<dbReference type="InterPro" id="IPR036097">
    <property type="entry name" value="HisK_dim/P_sf"/>
</dbReference>
<dbReference type="Gene3D" id="1.10.287.130">
    <property type="match status" value="1"/>
</dbReference>
<organism evidence="8 9">
    <name type="scientific">Hymenobacter crusticola</name>
    <dbReference type="NCBI Taxonomy" id="1770526"/>
    <lineage>
        <taxon>Bacteria</taxon>
        <taxon>Pseudomonadati</taxon>
        <taxon>Bacteroidota</taxon>
        <taxon>Cytophagia</taxon>
        <taxon>Cytophagales</taxon>
        <taxon>Hymenobacteraceae</taxon>
        <taxon>Hymenobacter</taxon>
    </lineage>
</organism>
<dbReference type="AlphaFoldDB" id="A0A243WH42"/>
<dbReference type="NCBIfam" id="TIGR00229">
    <property type="entry name" value="sensory_box"/>
    <property type="match status" value="2"/>
</dbReference>
<dbReference type="InterPro" id="IPR003594">
    <property type="entry name" value="HATPase_dom"/>
</dbReference>